<organism evidence="2 3">
    <name type="scientific">Linum trigynum</name>
    <dbReference type="NCBI Taxonomy" id="586398"/>
    <lineage>
        <taxon>Eukaryota</taxon>
        <taxon>Viridiplantae</taxon>
        <taxon>Streptophyta</taxon>
        <taxon>Embryophyta</taxon>
        <taxon>Tracheophyta</taxon>
        <taxon>Spermatophyta</taxon>
        <taxon>Magnoliopsida</taxon>
        <taxon>eudicotyledons</taxon>
        <taxon>Gunneridae</taxon>
        <taxon>Pentapetalae</taxon>
        <taxon>rosids</taxon>
        <taxon>fabids</taxon>
        <taxon>Malpighiales</taxon>
        <taxon>Linaceae</taxon>
        <taxon>Linum</taxon>
    </lineage>
</organism>
<name>A0AAV2F4Q8_9ROSI</name>
<sequence>MAEIQARAEERYVDLKEMLTTLISERKGGTLPRNKTNDDLMENSSEILERRTAEAKLKKPVVDRDEVEIEDETSSPIGEQGGNNGAEGGTGGVTVGPEWGYMARPGFDVAGGPSHITVDQNGGTCQLGGSGYWAQDQGRRVRTKFVLGTLARHSQRVGRTRVNKDWAEREHPLLGRDDGLHLANRASGTYKGPSVVRAIQLGRATQASWEDRAPGRVCSMEAGAEDRLGQVAGQQAR</sequence>
<dbReference type="Proteomes" id="UP001497516">
    <property type="component" value="Chromosome 6"/>
</dbReference>
<reference evidence="2 3" key="1">
    <citation type="submission" date="2024-04" db="EMBL/GenBank/DDBJ databases">
        <authorList>
            <person name="Fracassetti M."/>
        </authorList>
    </citation>
    <scope>NUCLEOTIDE SEQUENCE [LARGE SCALE GENOMIC DNA]</scope>
</reference>
<dbReference type="EMBL" id="OZ034819">
    <property type="protein sequence ID" value="CAL1393024.1"/>
    <property type="molecule type" value="Genomic_DNA"/>
</dbReference>
<gene>
    <name evidence="2" type="ORF">LTRI10_LOCUS33626</name>
</gene>
<feature type="region of interest" description="Disordered" evidence="1">
    <location>
        <begin position="58"/>
        <end position="95"/>
    </location>
</feature>
<proteinExistence type="predicted"/>
<evidence type="ECO:0000256" key="1">
    <source>
        <dbReference type="SAM" id="MobiDB-lite"/>
    </source>
</evidence>
<protein>
    <submittedName>
        <fullName evidence="2">Uncharacterized protein</fullName>
    </submittedName>
</protein>
<dbReference type="AlphaFoldDB" id="A0AAV2F4Q8"/>
<accession>A0AAV2F4Q8</accession>
<evidence type="ECO:0000313" key="2">
    <source>
        <dbReference type="EMBL" id="CAL1393024.1"/>
    </source>
</evidence>
<keyword evidence="3" id="KW-1185">Reference proteome</keyword>
<feature type="compositionally biased region" description="Gly residues" evidence="1">
    <location>
        <begin position="79"/>
        <end position="94"/>
    </location>
</feature>
<evidence type="ECO:0000313" key="3">
    <source>
        <dbReference type="Proteomes" id="UP001497516"/>
    </source>
</evidence>